<dbReference type="PANTHER" id="PTHR11567">
    <property type="entry name" value="ACID PHOSPHATASE-RELATED"/>
    <property type="match status" value="1"/>
</dbReference>
<organism evidence="8 9">
    <name type="scientific">Pyrocoelia pectoralis</name>
    <dbReference type="NCBI Taxonomy" id="417401"/>
    <lineage>
        <taxon>Eukaryota</taxon>
        <taxon>Metazoa</taxon>
        <taxon>Ecdysozoa</taxon>
        <taxon>Arthropoda</taxon>
        <taxon>Hexapoda</taxon>
        <taxon>Insecta</taxon>
        <taxon>Pterygota</taxon>
        <taxon>Neoptera</taxon>
        <taxon>Endopterygota</taxon>
        <taxon>Coleoptera</taxon>
        <taxon>Polyphaga</taxon>
        <taxon>Elateriformia</taxon>
        <taxon>Elateroidea</taxon>
        <taxon>Lampyridae</taxon>
        <taxon>Lampyrinae</taxon>
        <taxon>Pyrocoelia</taxon>
    </lineage>
</organism>
<dbReference type="InterPro" id="IPR050645">
    <property type="entry name" value="Histidine_acid_phosphatase"/>
</dbReference>
<dbReference type="InterPro" id="IPR000560">
    <property type="entry name" value="His_Pase_clade-2"/>
</dbReference>
<dbReference type="Gene3D" id="3.40.50.1240">
    <property type="entry name" value="Phosphoglycerate mutase-like"/>
    <property type="match status" value="1"/>
</dbReference>
<accession>A0AAN7VK48</accession>
<dbReference type="CDD" id="cd07061">
    <property type="entry name" value="HP_HAP_like"/>
    <property type="match status" value="1"/>
</dbReference>
<evidence type="ECO:0000313" key="8">
    <source>
        <dbReference type="EMBL" id="KAK5649380.1"/>
    </source>
</evidence>
<sequence>MIYQVLLMYIPFLIEQQQCATDDKILQQVHIFFRHGKRYPSKRELYPKDPHLTLFKTELLEQLTEIGKQESCILGNALRLRYAPLIGSTYNPSEIITKSSGTDRTTESANFVLDGLFSKCKKYGSVSSNYSITSNIYEIQQPRFFCPLYNEELNLFMGQSEAKNILEANKQLLEYLTEKTGRSMKSLLDVLFLYGALSAEINLNLVIPQWAQALLPLSSAKYANLSLPNWASDVYDSLREMATLRLSTENYNTKLKRLSGGRMFRIVLENMIKKSQNLLLPSERKMFLYSSHDVNVANTLAVLDIFKPHFPHYNSAVMIELHREPGERYIVKVYYLRDTNNDPEELLLKHCGTICELQQLKNIMQPLLPTNYTRECESDILLH</sequence>
<evidence type="ECO:0000256" key="2">
    <source>
        <dbReference type="ARBA" id="ARBA00005375"/>
    </source>
</evidence>
<dbReference type="SUPFAM" id="SSF53254">
    <property type="entry name" value="Phosphoglycerate mutase-like"/>
    <property type="match status" value="1"/>
</dbReference>
<evidence type="ECO:0000256" key="1">
    <source>
        <dbReference type="ARBA" id="ARBA00000032"/>
    </source>
</evidence>
<proteinExistence type="inferred from homology"/>
<dbReference type="PANTHER" id="PTHR11567:SF211">
    <property type="entry name" value="PROSTATIC ACID PHOSPHATASE"/>
    <property type="match status" value="1"/>
</dbReference>
<reference evidence="8 9" key="1">
    <citation type="journal article" date="2024" name="Insects">
        <title>An Improved Chromosome-Level Genome Assembly of the Firefly Pyrocoelia pectoralis.</title>
        <authorList>
            <person name="Fu X."/>
            <person name="Meyer-Rochow V.B."/>
            <person name="Ballantyne L."/>
            <person name="Zhu X."/>
        </authorList>
    </citation>
    <scope>NUCLEOTIDE SEQUENCE [LARGE SCALE GENOMIC DNA]</scope>
    <source>
        <strain evidence="8">XCY_ONT2</strain>
    </source>
</reference>
<dbReference type="GO" id="GO:0003993">
    <property type="term" value="F:acid phosphatase activity"/>
    <property type="evidence" value="ECO:0007669"/>
    <property type="project" value="UniProtKB-EC"/>
</dbReference>
<comment type="caution">
    <text evidence="8">The sequence shown here is derived from an EMBL/GenBank/DDBJ whole genome shotgun (WGS) entry which is preliminary data.</text>
</comment>
<evidence type="ECO:0000313" key="9">
    <source>
        <dbReference type="Proteomes" id="UP001329430"/>
    </source>
</evidence>
<gene>
    <name evidence="8" type="ORF">RI129_000409</name>
</gene>
<dbReference type="EMBL" id="JAVRBK010000001">
    <property type="protein sequence ID" value="KAK5649380.1"/>
    <property type="molecule type" value="Genomic_DNA"/>
</dbReference>
<evidence type="ECO:0000256" key="4">
    <source>
        <dbReference type="ARBA" id="ARBA00022729"/>
    </source>
</evidence>
<evidence type="ECO:0000256" key="3">
    <source>
        <dbReference type="ARBA" id="ARBA00012646"/>
    </source>
</evidence>
<keyword evidence="5" id="KW-0378">Hydrolase</keyword>
<dbReference type="Pfam" id="PF00328">
    <property type="entry name" value="His_Phos_2"/>
    <property type="match status" value="1"/>
</dbReference>
<keyword evidence="7" id="KW-0325">Glycoprotein</keyword>
<keyword evidence="4" id="KW-0732">Signal</keyword>
<comment type="similarity">
    <text evidence="2">Belongs to the histidine acid phosphatase family.</text>
</comment>
<keyword evidence="9" id="KW-1185">Reference proteome</keyword>
<dbReference type="AlphaFoldDB" id="A0AAN7VK48"/>
<dbReference type="Proteomes" id="UP001329430">
    <property type="component" value="Chromosome 1"/>
</dbReference>
<keyword evidence="6" id="KW-1015">Disulfide bond</keyword>
<comment type="catalytic activity">
    <reaction evidence="1">
        <text>a phosphate monoester + H2O = an alcohol + phosphate</text>
        <dbReference type="Rhea" id="RHEA:15017"/>
        <dbReference type="ChEBI" id="CHEBI:15377"/>
        <dbReference type="ChEBI" id="CHEBI:30879"/>
        <dbReference type="ChEBI" id="CHEBI:43474"/>
        <dbReference type="ChEBI" id="CHEBI:67140"/>
        <dbReference type="EC" id="3.1.3.2"/>
    </reaction>
</comment>
<protein>
    <recommendedName>
        <fullName evidence="3">acid phosphatase</fullName>
        <ecNumber evidence="3">3.1.3.2</ecNumber>
    </recommendedName>
</protein>
<dbReference type="InterPro" id="IPR029033">
    <property type="entry name" value="His_PPase_superfam"/>
</dbReference>
<evidence type="ECO:0000256" key="5">
    <source>
        <dbReference type="ARBA" id="ARBA00022801"/>
    </source>
</evidence>
<evidence type="ECO:0000256" key="6">
    <source>
        <dbReference type="ARBA" id="ARBA00023157"/>
    </source>
</evidence>
<name>A0AAN7VK48_9COLE</name>
<evidence type="ECO:0000256" key="7">
    <source>
        <dbReference type="ARBA" id="ARBA00023180"/>
    </source>
</evidence>
<dbReference type="EC" id="3.1.3.2" evidence="3"/>